<accession>A0A0C2CJ31</accession>
<evidence type="ECO:0000313" key="15">
    <source>
        <dbReference type="Proteomes" id="UP000054047"/>
    </source>
</evidence>
<evidence type="ECO:0000256" key="7">
    <source>
        <dbReference type="ARBA" id="ARBA00023157"/>
    </source>
</evidence>
<feature type="domain" description="Thioredoxin" evidence="13">
    <location>
        <begin position="17"/>
        <end position="145"/>
    </location>
</feature>
<dbReference type="GO" id="GO:0000139">
    <property type="term" value="C:Golgi membrane"/>
    <property type="evidence" value="ECO:0007669"/>
    <property type="project" value="TreeGrafter"/>
</dbReference>
<evidence type="ECO:0000256" key="1">
    <source>
        <dbReference type="ARBA" id="ARBA00001974"/>
    </source>
</evidence>
<dbReference type="Pfam" id="PF18371">
    <property type="entry name" value="FAD_SOX"/>
    <property type="match status" value="1"/>
</dbReference>
<comment type="similarity">
    <text evidence="2">Belongs to the quiescin-sulfhydryl oxidase (QSOX) family.</text>
</comment>
<dbReference type="GO" id="GO:0006457">
    <property type="term" value="P:protein folding"/>
    <property type="evidence" value="ECO:0007669"/>
    <property type="project" value="TreeGrafter"/>
</dbReference>
<evidence type="ECO:0000256" key="4">
    <source>
        <dbReference type="ARBA" id="ARBA00022729"/>
    </source>
</evidence>
<evidence type="ECO:0000256" key="3">
    <source>
        <dbReference type="ARBA" id="ARBA00022630"/>
    </source>
</evidence>
<dbReference type="GO" id="GO:0016971">
    <property type="term" value="F:flavin-dependent sulfhydryl oxidase activity"/>
    <property type="evidence" value="ECO:0007669"/>
    <property type="project" value="InterPro"/>
</dbReference>
<dbReference type="PANTHER" id="PTHR22897">
    <property type="entry name" value="QUIESCIN Q6-RELATED SULFHYDRYL OXIDASE"/>
    <property type="match status" value="1"/>
</dbReference>
<dbReference type="PROSITE" id="PS51352">
    <property type="entry name" value="THIOREDOXIN_2"/>
    <property type="match status" value="1"/>
</dbReference>
<dbReference type="OrthoDB" id="5834370at2759"/>
<evidence type="ECO:0000256" key="6">
    <source>
        <dbReference type="ARBA" id="ARBA00023002"/>
    </source>
</evidence>
<protein>
    <recommendedName>
        <fullName evidence="10">Sulfhydryl oxidase</fullName>
        <ecNumber evidence="10">1.8.3.2</ecNumber>
    </recommendedName>
</protein>
<dbReference type="EMBL" id="KN751887">
    <property type="protein sequence ID" value="KIH49802.1"/>
    <property type="molecule type" value="Genomic_DNA"/>
</dbReference>
<evidence type="ECO:0000256" key="2">
    <source>
        <dbReference type="ARBA" id="ARBA00006041"/>
    </source>
</evidence>
<evidence type="ECO:0000259" key="12">
    <source>
        <dbReference type="PROSITE" id="PS51324"/>
    </source>
</evidence>
<keyword evidence="4 11" id="KW-0732">Signal</keyword>
<dbReference type="Proteomes" id="UP000054047">
    <property type="component" value="Unassembled WGS sequence"/>
</dbReference>
<evidence type="ECO:0000313" key="14">
    <source>
        <dbReference type="EMBL" id="KIH49802.1"/>
    </source>
</evidence>
<dbReference type="SUPFAM" id="SSF52833">
    <property type="entry name" value="Thioredoxin-like"/>
    <property type="match status" value="1"/>
</dbReference>
<name>A0A0C2CJ31_9BILA</name>
<keyword evidence="5 10" id="KW-0274">FAD</keyword>
<dbReference type="Pfam" id="PF00085">
    <property type="entry name" value="Thioredoxin"/>
    <property type="match status" value="1"/>
</dbReference>
<evidence type="ECO:0000256" key="9">
    <source>
        <dbReference type="ARBA" id="ARBA00048864"/>
    </source>
</evidence>
<dbReference type="InterPro" id="IPR040986">
    <property type="entry name" value="QSOX_FAD-bd_dom"/>
</dbReference>
<dbReference type="PROSITE" id="PS51324">
    <property type="entry name" value="ERV_ALR"/>
    <property type="match status" value="1"/>
</dbReference>
<evidence type="ECO:0000256" key="10">
    <source>
        <dbReference type="RuleBase" id="RU371123"/>
    </source>
</evidence>
<keyword evidence="7" id="KW-1015">Disulfide bond</keyword>
<dbReference type="InterPro" id="IPR036249">
    <property type="entry name" value="Thioredoxin-like_sf"/>
</dbReference>
<evidence type="ECO:0000259" key="13">
    <source>
        <dbReference type="PROSITE" id="PS51352"/>
    </source>
</evidence>
<dbReference type="Gene3D" id="3.40.30.10">
    <property type="entry name" value="Glutaredoxin"/>
    <property type="match status" value="1"/>
</dbReference>
<dbReference type="EC" id="1.8.3.2" evidence="10"/>
<gene>
    <name evidence="14" type="ORF">ANCDUO_20120</name>
</gene>
<organism evidence="14 15">
    <name type="scientific">Ancylostoma duodenale</name>
    <dbReference type="NCBI Taxonomy" id="51022"/>
    <lineage>
        <taxon>Eukaryota</taxon>
        <taxon>Metazoa</taxon>
        <taxon>Ecdysozoa</taxon>
        <taxon>Nematoda</taxon>
        <taxon>Chromadorea</taxon>
        <taxon>Rhabditida</taxon>
        <taxon>Rhabditina</taxon>
        <taxon>Rhabditomorpha</taxon>
        <taxon>Strongyloidea</taxon>
        <taxon>Ancylostomatidae</taxon>
        <taxon>Ancylostomatinae</taxon>
        <taxon>Ancylostoma</taxon>
    </lineage>
</organism>
<feature type="chain" id="PRO_5002159155" description="Sulfhydryl oxidase" evidence="11">
    <location>
        <begin position="21"/>
        <end position="428"/>
    </location>
</feature>
<keyword evidence="8" id="KW-0325">Glycoprotein</keyword>
<comment type="catalytic activity">
    <reaction evidence="9 10">
        <text>2 R'C(R)SH + O2 = R'C(R)S-S(R)CR' + H2O2</text>
        <dbReference type="Rhea" id="RHEA:17357"/>
        <dbReference type="ChEBI" id="CHEBI:15379"/>
        <dbReference type="ChEBI" id="CHEBI:16240"/>
        <dbReference type="ChEBI" id="CHEBI:16520"/>
        <dbReference type="ChEBI" id="CHEBI:17412"/>
        <dbReference type="EC" id="1.8.3.2"/>
    </reaction>
</comment>
<evidence type="ECO:0000256" key="5">
    <source>
        <dbReference type="ARBA" id="ARBA00022827"/>
    </source>
</evidence>
<dbReference type="InterPro" id="IPR039798">
    <property type="entry name" value="Sulfhydryl_oxidase"/>
</dbReference>
<dbReference type="Gene3D" id="1.20.120.1960">
    <property type="entry name" value="QSOX sulfhydryl oxidase domain"/>
    <property type="match status" value="1"/>
</dbReference>
<dbReference type="CDD" id="cd02992">
    <property type="entry name" value="PDI_a_QSOX"/>
    <property type="match status" value="1"/>
</dbReference>
<feature type="domain" description="ERV/ALR sulfhydryl oxidase" evidence="12">
    <location>
        <begin position="398"/>
        <end position="428"/>
    </location>
</feature>
<dbReference type="GO" id="GO:0003756">
    <property type="term" value="F:protein disulfide isomerase activity"/>
    <property type="evidence" value="ECO:0007669"/>
    <property type="project" value="TreeGrafter"/>
</dbReference>
<reference evidence="14 15" key="1">
    <citation type="submission" date="2013-12" db="EMBL/GenBank/DDBJ databases">
        <title>Draft genome of the parsitic nematode Ancylostoma duodenale.</title>
        <authorList>
            <person name="Mitreva M."/>
        </authorList>
    </citation>
    <scope>NUCLEOTIDE SEQUENCE [LARGE SCALE GENOMIC DNA]</scope>
    <source>
        <strain evidence="14 15">Zhejiang</strain>
    </source>
</reference>
<proteinExistence type="inferred from homology"/>
<dbReference type="InterPro" id="IPR017905">
    <property type="entry name" value="ERV/ALR_sulphydryl_oxidase"/>
</dbReference>
<dbReference type="AlphaFoldDB" id="A0A0C2CJ31"/>
<keyword evidence="15" id="KW-1185">Reference proteome</keyword>
<comment type="cofactor">
    <cofactor evidence="1 10">
        <name>FAD</name>
        <dbReference type="ChEBI" id="CHEBI:57692"/>
    </cofactor>
</comment>
<feature type="signal peptide" evidence="11">
    <location>
        <begin position="1"/>
        <end position="20"/>
    </location>
</feature>
<dbReference type="PANTHER" id="PTHR22897:SF26">
    <property type="entry name" value="SULFHYDRYL OXIDASE"/>
    <property type="match status" value="1"/>
</dbReference>
<dbReference type="Gene3D" id="1.20.120.310">
    <property type="entry name" value="ERV/ALR sulfhydryl oxidase domain"/>
    <property type="match status" value="1"/>
</dbReference>
<evidence type="ECO:0000256" key="8">
    <source>
        <dbReference type="ARBA" id="ARBA00023180"/>
    </source>
</evidence>
<dbReference type="GO" id="GO:0005615">
    <property type="term" value="C:extracellular space"/>
    <property type="evidence" value="ECO:0007669"/>
    <property type="project" value="TreeGrafter"/>
</dbReference>
<keyword evidence="6 10" id="KW-0560">Oxidoreductase</keyword>
<evidence type="ECO:0000256" key="11">
    <source>
        <dbReference type="SAM" id="SignalP"/>
    </source>
</evidence>
<dbReference type="InterPro" id="IPR042568">
    <property type="entry name" value="QSOX_FAD-bd_sf"/>
</dbReference>
<dbReference type="FunFam" id="3.40.30.10:FF:000425">
    <property type="entry name" value="Sulfhydryl oxidase"/>
    <property type="match status" value="1"/>
</dbReference>
<keyword evidence="3 10" id="KW-0285">Flavoprotein</keyword>
<sequence>MLLRCLLAVSCLTLFLLVNGDPLYDASDSILELNVDTFNGAVYNSDKAHFIEFYSSWCGACIAYAPTFKQFARRLASWKPFVQVTGVDCSDDKNMPLCREHSVSGFPTIKFFKHNAVDKNDGQVYQGNKYELDQMERDVATYVQADYEKQKHRLSEIFQPVDNSKSLADMWASAGSVNFLGLAVQENPAAMAWALIINFHKDRNVRIFLARPQHPEVVKQLGADASNRFLLYRRGEPSPVWTSSNDAKWSDIQEKVNELITESQGVAVPPKSDDAAQKPVAVEPQAPAPVANIDMTQYQVQLVDLKSTLSYMLFQEIPRRQVIEGEDLQGLKQWIRAMSKYSPGTTPMRRLLYRMNEWLQAQGDSITYEDWTKKLEEIHTDLGNPLPKKIEWLACAGSKPNLRGYTCGVWVLAHAMAAEAYKTEEHSK</sequence>
<dbReference type="InterPro" id="IPR036774">
    <property type="entry name" value="ERV/ALR_sulphydryl_oxid_sf"/>
</dbReference>
<dbReference type="InterPro" id="IPR013766">
    <property type="entry name" value="Thioredoxin_domain"/>
</dbReference>